<protein>
    <submittedName>
        <fullName evidence="1">Uncharacterized protein</fullName>
    </submittedName>
</protein>
<evidence type="ECO:0000313" key="1">
    <source>
        <dbReference type="EMBL" id="KDR82553.1"/>
    </source>
</evidence>
<name>A0A067TUB4_GALM3</name>
<evidence type="ECO:0000313" key="2">
    <source>
        <dbReference type="Proteomes" id="UP000027222"/>
    </source>
</evidence>
<dbReference type="Proteomes" id="UP000027222">
    <property type="component" value="Unassembled WGS sequence"/>
</dbReference>
<accession>A0A067TUB4</accession>
<proteinExistence type="predicted"/>
<organism evidence="1 2">
    <name type="scientific">Galerina marginata (strain CBS 339.88)</name>
    <dbReference type="NCBI Taxonomy" id="685588"/>
    <lineage>
        <taxon>Eukaryota</taxon>
        <taxon>Fungi</taxon>
        <taxon>Dikarya</taxon>
        <taxon>Basidiomycota</taxon>
        <taxon>Agaricomycotina</taxon>
        <taxon>Agaricomycetes</taxon>
        <taxon>Agaricomycetidae</taxon>
        <taxon>Agaricales</taxon>
        <taxon>Agaricineae</taxon>
        <taxon>Strophariaceae</taxon>
        <taxon>Galerina</taxon>
    </lineage>
</organism>
<sequence length="81" mass="8967">MAALTLIPHCDGVIDRRTLKNGTLDCVPLPKRYNLEIYYLGRYLAVLGYMLGWYHGISLAAAGLDLPDSVSLTSAKRDRLS</sequence>
<dbReference type="EMBL" id="KL142369">
    <property type="protein sequence ID" value="KDR82553.1"/>
    <property type="molecule type" value="Genomic_DNA"/>
</dbReference>
<dbReference type="HOGENOM" id="CLU_2574039_0_0_1"/>
<reference evidence="2" key="1">
    <citation type="journal article" date="2014" name="Proc. Natl. Acad. Sci. U.S.A.">
        <title>Extensive sampling of basidiomycete genomes demonstrates inadequacy of the white-rot/brown-rot paradigm for wood decay fungi.</title>
        <authorList>
            <person name="Riley R."/>
            <person name="Salamov A.A."/>
            <person name="Brown D.W."/>
            <person name="Nagy L.G."/>
            <person name="Floudas D."/>
            <person name="Held B.W."/>
            <person name="Levasseur A."/>
            <person name="Lombard V."/>
            <person name="Morin E."/>
            <person name="Otillar R."/>
            <person name="Lindquist E.A."/>
            <person name="Sun H."/>
            <person name="LaButti K.M."/>
            <person name="Schmutz J."/>
            <person name="Jabbour D."/>
            <person name="Luo H."/>
            <person name="Baker S.E."/>
            <person name="Pisabarro A.G."/>
            <person name="Walton J.D."/>
            <person name="Blanchette R.A."/>
            <person name="Henrissat B."/>
            <person name="Martin F."/>
            <person name="Cullen D."/>
            <person name="Hibbett D.S."/>
            <person name="Grigoriev I.V."/>
        </authorList>
    </citation>
    <scope>NUCLEOTIDE SEQUENCE [LARGE SCALE GENOMIC DNA]</scope>
    <source>
        <strain evidence="2">CBS 339.88</strain>
    </source>
</reference>
<gene>
    <name evidence="1" type="ORF">GALMADRAFT_830398</name>
</gene>
<dbReference type="AlphaFoldDB" id="A0A067TUB4"/>
<keyword evidence="2" id="KW-1185">Reference proteome</keyword>